<feature type="coiled-coil region" evidence="1">
    <location>
        <begin position="159"/>
        <end position="186"/>
    </location>
</feature>
<gene>
    <name evidence="3" type="ORF">M427DRAFT_133838</name>
</gene>
<feature type="region of interest" description="Disordered" evidence="2">
    <location>
        <begin position="495"/>
        <end position="620"/>
    </location>
</feature>
<evidence type="ECO:0000313" key="4">
    <source>
        <dbReference type="Proteomes" id="UP000070544"/>
    </source>
</evidence>
<feature type="region of interest" description="Disordered" evidence="2">
    <location>
        <begin position="695"/>
        <end position="803"/>
    </location>
</feature>
<feature type="compositionally biased region" description="Basic and acidic residues" evidence="2">
    <location>
        <begin position="761"/>
        <end position="782"/>
    </location>
</feature>
<reference evidence="3 4" key="1">
    <citation type="journal article" date="2015" name="Genome Biol. Evol.">
        <title>Phylogenomic analyses indicate that early fungi evolved digesting cell walls of algal ancestors of land plants.</title>
        <authorList>
            <person name="Chang Y."/>
            <person name="Wang S."/>
            <person name="Sekimoto S."/>
            <person name="Aerts A.L."/>
            <person name="Choi C."/>
            <person name="Clum A."/>
            <person name="LaButti K.M."/>
            <person name="Lindquist E.A."/>
            <person name="Yee Ngan C."/>
            <person name="Ohm R.A."/>
            <person name="Salamov A.A."/>
            <person name="Grigoriev I.V."/>
            <person name="Spatafora J.W."/>
            <person name="Berbee M.L."/>
        </authorList>
    </citation>
    <scope>NUCLEOTIDE SEQUENCE [LARGE SCALE GENOMIC DNA]</scope>
    <source>
        <strain evidence="3 4">JEL478</strain>
    </source>
</reference>
<feature type="region of interest" description="Disordered" evidence="2">
    <location>
        <begin position="225"/>
        <end position="320"/>
    </location>
</feature>
<feature type="compositionally biased region" description="Basic and acidic residues" evidence="2">
    <location>
        <begin position="357"/>
        <end position="368"/>
    </location>
</feature>
<evidence type="ECO:0000256" key="2">
    <source>
        <dbReference type="SAM" id="MobiDB-lite"/>
    </source>
</evidence>
<sequence>MALSGVDDDVFLLLNRDAGLTNHTGSANDGDLNGTPNSRDGLSAGPSDPTRGVGVGVDVGGNVDSDSSALDGLLFAKSLGLFNPPAGTADQTHHSQPVLPRTSASSAAAATNFSAASLPLLATSALPLQSSAVTAPASFPSFPSLTTSFNLKELIDIEVQRQRIELRRAQVEVESVELDVQRKRMEVERDRLTLERDRLDFAEARLKLQREYNVVLDDAVHVPSSSADLTNRKAARQSAHQPKTITGGPARSPAPQQERLGGPSRRNSGSRSPVHGVSHEDAVPDGNGPSGALSQSRTNTHLNSTSNSRASPPANSSSARNRLLSELSSSAGFVENLSRSTRSQDRKLPPSASITGKSKEASKSEGRTASRSSTAKAGKDDDGGEGRTSRSGVKKEAEQLTRPQDCPVPIAERDLWTKVIIDLHGGRLKDSLISSQGSKTPLHSQAMQYMQAYLRAIYPTSWQTFKEPGRGWLVPLSRADDLDRYLAEFVGGWPQRKERDRKAKEKERESESEKSKAKERERQSDPREKDTGQGTSKRNRPSIEEDEMEIEDDNASGRAGKKRRTTDGDETPAKGTSDDGRRESTGPKPSDLPSNPPTPPLSSTPSKRSPPPHASEDRYPWLELFRQRYGDMRWDTFYKSTSRNEQDNIRDQIKAFLTERHGAKNVHKSQQRYLMVPLDDGDALDQHLRQKAKRWIKSVEDEGGDGAESGDRTGSGNGNGVAHTDTDSKMEDVVPGDQSREKGRDEEVPNGGANGEVEVDGMDKASELDSGDKDGTPSRDEDSSSSSSSGAPAVADDLSSDTD</sequence>
<dbReference type="AlphaFoldDB" id="A0A139AIV9"/>
<feature type="compositionally biased region" description="Basic and acidic residues" evidence="2">
    <location>
        <begin position="377"/>
        <end position="399"/>
    </location>
</feature>
<keyword evidence="4" id="KW-1185">Reference proteome</keyword>
<proteinExistence type="predicted"/>
<feature type="compositionally biased region" description="Basic and acidic residues" evidence="2">
    <location>
        <begin position="495"/>
        <end position="531"/>
    </location>
</feature>
<dbReference type="EMBL" id="KQ965750">
    <property type="protein sequence ID" value="KXS16751.1"/>
    <property type="molecule type" value="Genomic_DNA"/>
</dbReference>
<feature type="region of interest" description="Disordered" evidence="2">
    <location>
        <begin position="22"/>
        <end position="54"/>
    </location>
</feature>
<evidence type="ECO:0000313" key="3">
    <source>
        <dbReference type="EMBL" id="KXS16751.1"/>
    </source>
</evidence>
<dbReference type="Proteomes" id="UP000070544">
    <property type="component" value="Unassembled WGS sequence"/>
</dbReference>
<feature type="compositionally biased region" description="Pro residues" evidence="2">
    <location>
        <begin position="594"/>
        <end position="613"/>
    </location>
</feature>
<protein>
    <submittedName>
        <fullName evidence="3">Uncharacterized protein</fullName>
    </submittedName>
</protein>
<evidence type="ECO:0000256" key="1">
    <source>
        <dbReference type="SAM" id="Coils"/>
    </source>
</evidence>
<organism evidence="3 4">
    <name type="scientific">Gonapodya prolifera (strain JEL478)</name>
    <name type="common">Monoblepharis prolifera</name>
    <dbReference type="NCBI Taxonomy" id="1344416"/>
    <lineage>
        <taxon>Eukaryota</taxon>
        <taxon>Fungi</taxon>
        <taxon>Fungi incertae sedis</taxon>
        <taxon>Chytridiomycota</taxon>
        <taxon>Chytridiomycota incertae sedis</taxon>
        <taxon>Monoblepharidomycetes</taxon>
        <taxon>Monoblepharidales</taxon>
        <taxon>Gonapodyaceae</taxon>
        <taxon>Gonapodya</taxon>
    </lineage>
</organism>
<feature type="compositionally biased region" description="Low complexity" evidence="2">
    <location>
        <begin position="259"/>
        <end position="272"/>
    </location>
</feature>
<feature type="region of interest" description="Disordered" evidence="2">
    <location>
        <begin position="335"/>
        <end position="406"/>
    </location>
</feature>
<feature type="compositionally biased region" description="Low complexity" evidence="2">
    <location>
        <begin position="306"/>
        <end position="320"/>
    </location>
</feature>
<feature type="compositionally biased region" description="Basic and acidic residues" evidence="2">
    <location>
        <begin position="576"/>
        <end position="585"/>
    </location>
</feature>
<feature type="compositionally biased region" description="Basic and acidic residues" evidence="2">
    <location>
        <begin position="724"/>
        <end position="747"/>
    </location>
</feature>
<dbReference type="OrthoDB" id="10629583at2759"/>
<name>A0A139AIV9_GONPJ</name>
<keyword evidence="1" id="KW-0175">Coiled coil</keyword>
<accession>A0A139AIV9</accession>
<feature type="compositionally biased region" description="Polar residues" evidence="2">
    <location>
        <begin position="292"/>
        <end position="305"/>
    </location>
</feature>
<feature type="compositionally biased region" description="Acidic residues" evidence="2">
    <location>
        <begin position="544"/>
        <end position="554"/>
    </location>
</feature>